<evidence type="ECO:0000313" key="4">
    <source>
        <dbReference type="Proteomes" id="UP000186583"/>
    </source>
</evidence>
<feature type="non-terminal residue" evidence="3">
    <location>
        <position position="270"/>
    </location>
</feature>
<organism evidence="3 4">
    <name type="scientific">Colletotrichum chlorophyti</name>
    <dbReference type="NCBI Taxonomy" id="708187"/>
    <lineage>
        <taxon>Eukaryota</taxon>
        <taxon>Fungi</taxon>
        <taxon>Dikarya</taxon>
        <taxon>Ascomycota</taxon>
        <taxon>Pezizomycotina</taxon>
        <taxon>Sordariomycetes</taxon>
        <taxon>Hypocreomycetidae</taxon>
        <taxon>Glomerellales</taxon>
        <taxon>Glomerellaceae</taxon>
        <taxon>Colletotrichum</taxon>
    </lineage>
</organism>
<dbReference type="EMBL" id="MPGH01000530">
    <property type="protein sequence ID" value="OLN80947.1"/>
    <property type="molecule type" value="Genomic_DNA"/>
</dbReference>
<feature type="region of interest" description="Disordered" evidence="1">
    <location>
        <begin position="213"/>
        <end position="237"/>
    </location>
</feature>
<protein>
    <submittedName>
        <fullName evidence="3">Tigger transposable element-derived protein 2</fullName>
    </submittedName>
</protein>
<dbReference type="GO" id="GO:0003677">
    <property type="term" value="F:DNA binding"/>
    <property type="evidence" value="ECO:0007669"/>
    <property type="project" value="TreeGrafter"/>
</dbReference>
<dbReference type="PANTHER" id="PTHR19303">
    <property type="entry name" value="TRANSPOSON"/>
    <property type="match status" value="1"/>
</dbReference>
<feature type="domain" description="DDE-1" evidence="2">
    <location>
        <begin position="17"/>
        <end position="192"/>
    </location>
</feature>
<evidence type="ECO:0000256" key="1">
    <source>
        <dbReference type="SAM" id="MobiDB-lite"/>
    </source>
</evidence>
<dbReference type="InterPro" id="IPR004875">
    <property type="entry name" value="DDE_SF_endonuclease_dom"/>
</dbReference>
<dbReference type="Proteomes" id="UP000186583">
    <property type="component" value="Unassembled WGS sequence"/>
</dbReference>
<dbReference type="STRING" id="708187.A0A1Q8R9D4"/>
<dbReference type="GO" id="GO:0005634">
    <property type="term" value="C:nucleus"/>
    <property type="evidence" value="ECO:0007669"/>
    <property type="project" value="TreeGrafter"/>
</dbReference>
<feature type="compositionally biased region" description="Polar residues" evidence="1">
    <location>
        <begin position="259"/>
        <end position="270"/>
    </location>
</feature>
<accession>A0A1Q8R9D4</accession>
<evidence type="ECO:0000313" key="3">
    <source>
        <dbReference type="EMBL" id="OLN80947.1"/>
    </source>
</evidence>
<dbReference type="OrthoDB" id="4839903at2759"/>
<dbReference type="Gene3D" id="3.30.420.10">
    <property type="entry name" value="Ribonuclease H-like superfamily/Ribonuclease H"/>
    <property type="match status" value="1"/>
</dbReference>
<feature type="region of interest" description="Disordered" evidence="1">
    <location>
        <begin position="250"/>
        <end position="270"/>
    </location>
</feature>
<dbReference type="InterPro" id="IPR036397">
    <property type="entry name" value="RNaseH_sf"/>
</dbReference>
<name>A0A1Q8R9D4_9PEZI</name>
<sequence>LGTSGRSLVQKKQPGSRAWTSIIECISATGAALPPLVMFKGKSLQQQWFPLDLDPFASWEFTSTENGWTTDPTAVEWLKKVFIPQTCQTGQKEHQRTKLLILDGHGSHETAEFMHLCLQNQIHLLYLPPHTSHVLQPLDQSVFSPLKTAYRKELSFLTDWDDSTIVGKKNFIICYHKARQAALSIQNIKSGWKYTGLWPVSVARPLMSPLLLQKPSTPARPGHSTSRGSASTRASDGWAGLTSEVMWSTPRKASDLRDQLSQYSKLQDNS</sequence>
<reference evidence="3 4" key="1">
    <citation type="submission" date="2016-11" db="EMBL/GenBank/DDBJ databases">
        <title>Draft Genome Assembly of Colletotrichum chlorophyti a pathogen of herbaceous plants.</title>
        <authorList>
            <person name="Gan P."/>
            <person name="Narusaka M."/>
            <person name="Tsushima A."/>
            <person name="Narusaka Y."/>
            <person name="Takano Y."/>
            <person name="Shirasu K."/>
        </authorList>
    </citation>
    <scope>NUCLEOTIDE SEQUENCE [LARGE SCALE GENOMIC DNA]</scope>
    <source>
        <strain evidence="3 4">NTL11</strain>
    </source>
</reference>
<feature type="non-terminal residue" evidence="3">
    <location>
        <position position="1"/>
    </location>
</feature>
<dbReference type="InterPro" id="IPR050863">
    <property type="entry name" value="CenT-Element_Derived"/>
</dbReference>
<dbReference type="PANTHER" id="PTHR19303:SF74">
    <property type="entry name" value="POGO TRANSPOSABLE ELEMENT WITH KRAB DOMAIN"/>
    <property type="match status" value="1"/>
</dbReference>
<feature type="compositionally biased region" description="Low complexity" evidence="1">
    <location>
        <begin position="222"/>
        <end position="235"/>
    </location>
</feature>
<keyword evidence="4" id="KW-1185">Reference proteome</keyword>
<proteinExistence type="predicted"/>
<dbReference type="Pfam" id="PF03184">
    <property type="entry name" value="DDE_1"/>
    <property type="match status" value="1"/>
</dbReference>
<gene>
    <name evidence="3" type="ORF">CCHL11_10418</name>
</gene>
<evidence type="ECO:0000259" key="2">
    <source>
        <dbReference type="Pfam" id="PF03184"/>
    </source>
</evidence>
<dbReference type="AlphaFoldDB" id="A0A1Q8R9D4"/>
<comment type="caution">
    <text evidence="3">The sequence shown here is derived from an EMBL/GenBank/DDBJ whole genome shotgun (WGS) entry which is preliminary data.</text>
</comment>